<gene>
    <name evidence="3" type="ORF">N7449_005110</name>
</gene>
<evidence type="ECO:0000313" key="4">
    <source>
        <dbReference type="Proteomes" id="UP001150942"/>
    </source>
</evidence>
<feature type="transmembrane region" description="Helical" evidence="2">
    <location>
        <begin position="29"/>
        <end position="46"/>
    </location>
</feature>
<feature type="compositionally biased region" description="Polar residues" evidence="1">
    <location>
        <begin position="57"/>
        <end position="75"/>
    </location>
</feature>
<protein>
    <submittedName>
        <fullName evidence="3">Uncharacterized protein</fullName>
    </submittedName>
</protein>
<organism evidence="3 4">
    <name type="scientific">Penicillium cf. viridicatum</name>
    <dbReference type="NCBI Taxonomy" id="2972119"/>
    <lineage>
        <taxon>Eukaryota</taxon>
        <taxon>Fungi</taxon>
        <taxon>Dikarya</taxon>
        <taxon>Ascomycota</taxon>
        <taxon>Pezizomycotina</taxon>
        <taxon>Eurotiomycetes</taxon>
        <taxon>Eurotiomycetidae</taxon>
        <taxon>Eurotiales</taxon>
        <taxon>Aspergillaceae</taxon>
        <taxon>Penicillium</taxon>
    </lineage>
</organism>
<dbReference type="EMBL" id="JAPQKQ010000003">
    <property type="protein sequence ID" value="KAJ5203031.1"/>
    <property type="molecule type" value="Genomic_DNA"/>
</dbReference>
<keyword evidence="2" id="KW-1133">Transmembrane helix</keyword>
<keyword evidence="2" id="KW-0812">Transmembrane</keyword>
<keyword evidence="4" id="KW-1185">Reference proteome</keyword>
<accession>A0A9W9SYY6</accession>
<dbReference type="AlphaFoldDB" id="A0A9W9SYY6"/>
<feature type="region of interest" description="Disordered" evidence="1">
    <location>
        <begin position="57"/>
        <end position="94"/>
    </location>
</feature>
<name>A0A9W9SYY6_9EURO</name>
<proteinExistence type="predicted"/>
<reference evidence="3" key="1">
    <citation type="submission" date="2022-11" db="EMBL/GenBank/DDBJ databases">
        <authorList>
            <person name="Petersen C."/>
        </authorList>
    </citation>
    <scope>NUCLEOTIDE SEQUENCE</scope>
    <source>
        <strain evidence="3">IBT 20477</strain>
    </source>
</reference>
<dbReference type="Pfam" id="PF11917">
    <property type="entry name" value="DUF3435"/>
    <property type="match status" value="1"/>
</dbReference>
<dbReference type="OrthoDB" id="4485682at2759"/>
<evidence type="ECO:0000256" key="2">
    <source>
        <dbReference type="SAM" id="Phobius"/>
    </source>
</evidence>
<evidence type="ECO:0000313" key="3">
    <source>
        <dbReference type="EMBL" id="KAJ5203031.1"/>
    </source>
</evidence>
<sequence length="304" mass="35619">MAINIPFLPILRPTLSLFRLKHYSKNFPLIFRCVFFYLVVSCVNIFELRAIYPRRTPNTGNHGITSESSYTSPIDTDNDRPFEPDPSETDLTELERSPLAGRTITRKKLSLKTGTKSLPTDLSNRELPEDYGRSNKTKKLKLRLKERWAWYYQIKGVTEDVLYKALLNDIYRFLNWCLKLEYSPDGRRQKGYIKASAFEADWKYFRIYYYKEIGEAVCTGMRYLVDKRVGSVRRTSQADDRTRALVCEKRPSNMFALPKIVYGVLFVFSPYVLLFIILFYVYAFKAPYLTSMEDLRKLLVEGGR</sequence>
<reference evidence="3" key="2">
    <citation type="journal article" date="2023" name="IMA Fungus">
        <title>Comparative genomic study of the Penicillium genus elucidates a diverse pangenome and 15 lateral gene transfer events.</title>
        <authorList>
            <person name="Petersen C."/>
            <person name="Sorensen T."/>
            <person name="Nielsen M.R."/>
            <person name="Sondergaard T.E."/>
            <person name="Sorensen J.L."/>
            <person name="Fitzpatrick D.A."/>
            <person name="Frisvad J.C."/>
            <person name="Nielsen K.L."/>
        </authorList>
    </citation>
    <scope>NUCLEOTIDE SEQUENCE</scope>
    <source>
        <strain evidence="3">IBT 20477</strain>
    </source>
</reference>
<comment type="caution">
    <text evidence="3">The sequence shown here is derived from an EMBL/GenBank/DDBJ whole genome shotgun (WGS) entry which is preliminary data.</text>
</comment>
<keyword evidence="2" id="KW-0472">Membrane</keyword>
<evidence type="ECO:0000256" key="1">
    <source>
        <dbReference type="SAM" id="MobiDB-lite"/>
    </source>
</evidence>
<dbReference type="Proteomes" id="UP001150942">
    <property type="component" value="Unassembled WGS sequence"/>
</dbReference>
<dbReference type="InterPro" id="IPR021842">
    <property type="entry name" value="DUF3435"/>
</dbReference>
<feature type="transmembrane region" description="Helical" evidence="2">
    <location>
        <begin position="260"/>
        <end position="283"/>
    </location>
</feature>